<proteinExistence type="predicted"/>
<evidence type="ECO:0000313" key="2">
    <source>
        <dbReference type="EMBL" id="VDN08287.1"/>
    </source>
</evidence>
<gene>
    <name evidence="2" type="ORF">TCLT_LOCUS10584</name>
</gene>
<feature type="region of interest" description="Disordered" evidence="1">
    <location>
        <begin position="390"/>
        <end position="416"/>
    </location>
</feature>
<evidence type="ECO:0000313" key="3">
    <source>
        <dbReference type="Proteomes" id="UP000276776"/>
    </source>
</evidence>
<dbReference type="OMA" id="FVEPIQR"/>
<reference evidence="2 3" key="2">
    <citation type="submission" date="2018-11" db="EMBL/GenBank/DDBJ databases">
        <authorList>
            <consortium name="Pathogen Informatics"/>
        </authorList>
    </citation>
    <scope>NUCLEOTIDE SEQUENCE [LARGE SCALE GENOMIC DNA]</scope>
</reference>
<keyword evidence="3" id="KW-1185">Reference proteome</keyword>
<dbReference type="WBParaSite" id="TCLT_0001059701-mRNA-1">
    <property type="protein sequence ID" value="TCLT_0001059701-mRNA-1"/>
    <property type="gene ID" value="TCLT_0001059701"/>
</dbReference>
<feature type="compositionally biased region" description="Low complexity" evidence="1">
    <location>
        <begin position="161"/>
        <end position="197"/>
    </location>
</feature>
<dbReference type="AlphaFoldDB" id="A0A0N5DBN3"/>
<evidence type="ECO:0000313" key="4">
    <source>
        <dbReference type="WBParaSite" id="TCLT_0001059701-mRNA-1"/>
    </source>
</evidence>
<evidence type="ECO:0000256" key="1">
    <source>
        <dbReference type="SAM" id="MobiDB-lite"/>
    </source>
</evidence>
<name>A0A0N5DBN3_THECL</name>
<dbReference type="EMBL" id="UYYF01005191">
    <property type="protein sequence ID" value="VDN08287.1"/>
    <property type="molecule type" value="Genomic_DNA"/>
</dbReference>
<dbReference type="Proteomes" id="UP000276776">
    <property type="component" value="Unassembled WGS sequence"/>
</dbReference>
<organism evidence="4">
    <name type="scientific">Thelazia callipaeda</name>
    <name type="common">Oriental eyeworm</name>
    <name type="synonym">Parasitic nematode</name>
    <dbReference type="NCBI Taxonomy" id="103827"/>
    <lineage>
        <taxon>Eukaryota</taxon>
        <taxon>Metazoa</taxon>
        <taxon>Ecdysozoa</taxon>
        <taxon>Nematoda</taxon>
        <taxon>Chromadorea</taxon>
        <taxon>Rhabditida</taxon>
        <taxon>Spirurina</taxon>
        <taxon>Spiruromorpha</taxon>
        <taxon>Thelazioidea</taxon>
        <taxon>Thelaziidae</taxon>
        <taxon>Thelazia</taxon>
    </lineage>
</organism>
<sequence length="437" mass="47984">MNGRKLFGCSELAAMNTKLSVRRVVGNLCANPQQTVEKIVNGEYENSEEPIEQLVSARLKQIYQQLLTTVLSPSDEPPFSESALKFLNGFGNRSEKYIISSFSKQHESKKESRSLTSAAGFLHSPSVNTISCSEGISINSLPEITDDEGRQNSVKVGKKYSSPSRTSFSSTTSKYSLKSTSTNSSMSSHSANESKSNGKLRKISYRRKSNMNVSNYLIDKSTQHQEKVDDHEVMVEIGKAVSSMLLVEGFIESVPPLDTITNAKKPMSSCLSQQSDEDKETVKLSPSKILKVDAAVSTDIVVDVNRTSEKVNVGVNTSEITNKMTDGSSSSNTLSDNSVGQLPKRLFDTVLQRSSLRIVSMLPDGSIVPTSSNSVFRRKPSVQEWIVEDNEDNVQESSTSERKLESGTISTSQPDLFEEDLNTLDNISPLPKFTSKT</sequence>
<feature type="region of interest" description="Disordered" evidence="1">
    <location>
        <begin position="142"/>
        <end position="199"/>
    </location>
</feature>
<dbReference type="OrthoDB" id="5842539at2759"/>
<protein>
    <submittedName>
        <fullName evidence="4">Dentin sialophosphoprotein-like</fullName>
    </submittedName>
</protein>
<accession>A0A0N5DBN3</accession>
<reference evidence="4" key="1">
    <citation type="submission" date="2017-02" db="UniProtKB">
        <authorList>
            <consortium name="WormBaseParasite"/>
        </authorList>
    </citation>
    <scope>IDENTIFICATION</scope>
</reference>